<dbReference type="EC" id="1.8.5.1" evidence="3"/>
<dbReference type="InterPro" id="IPR010987">
    <property type="entry name" value="Glutathione-S-Trfase_C-like"/>
</dbReference>
<dbReference type="SUPFAM" id="SSF47616">
    <property type="entry name" value="GST C-terminal domain-like"/>
    <property type="match status" value="1"/>
</dbReference>
<comment type="similarity">
    <text evidence="1 3">Belongs to the GST superfamily. Omega family.</text>
</comment>
<dbReference type="PROSITE" id="PS50404">
    <property type="entry name" value="GST_NTER"/>
    <property type="match status" value="1"/>
</dbReference>
<dbReference type="RefSeq" id="XP_005105950.1">
    <property type="nucleotide sequence ID" value="XM_005105893.3"/>
</dbReference>
<keyword evidence="6" id="KW-1185">Reference proteome</keyword>
<dbReference type="PRINTS" id="PR01625">
    <property type="entry name" value="GSTRNSFRASEO"/>
</dbReference>
<comment type="catalytic activity">
    <reaction evidence="3">
        <text>methylarsonate + 2 glutathione + H(+) = methylarsonous acid + glutathione disulfide + H2O</text>
        <dbReference type="Rhea" id="RHEA:15969"/>
        <dbReference type="ChEBI" id="CHEBI:15377"/>
        <dbReference type="ChEBI" id="CHEBI:15378"/>
        <dbReference type="ChEBI" id="CHEBI:17826"/>
        <dbReference type="ChEBI" id="CHEBI:33409"/>
        <dbReference type="ChEBI" id="CHEBI:57925"/>
        <dbReference type="ChEBI" id="CHEBI:58297"/>
        <dbReference type="EC" id="1.20.4.2"/>
    </reaction>
</comment>
<dbReference type="PANTHER" id="PTHR43968">
    <property type="match status" value="1"/>
</dbReference>
<dbReference type="GeneID" id="101860519"/>
<dbReference type="Pfam" id="PF13410">
    <property type="entry name" value="GST_C_2"/>
    <property type="match status" value="1"/>
</dbReference>
<dbReference type="EC" id="2.5.1.18" evidence="3"/>
<evidence type="ECO:0000256" key="3">
    <source>
        <dbReference type="RuleBase" id="RU368071"/>
    </source>
</evidence>
<evidence type="ECO:0000256" key="1">
    <source>
        <dbReference type="ARBA" id="ARBA00011067"/>
    </source>
</evidence>
<evidence type="ECO:0000259" key="4">
    <source>
        <dbReference type="PROSITE" id="PS50404"/>
    </source>
</evidence>
<dbReference type="Pfam" id="PF13409">
    <property type="entry name" value="GST_N_2"/>
    <property type="match status" value="1"/>
</dbReference>
<reference evidence="7" key="1">
    <citation type="submission" date="2025-08" db="UniProtKB">
        <authorList>
            <consortium name="RefSeq"/>
        </authorList>
    </citation>
    <scope>IDENTIFICATION</scope>
</reference>
<evidence type="ECO:0000313" key="6">
    <source>
        <dbReference type="Proteomes" id="UP000694888"/>
    </source>
</evidence>
<dbReference type="SFLD" id="SFLDG00358">
    <property type="entry name" value="Main_(cytGST)"/>
    <property type="match status" value="1"/>
</dbReference>
<dbReference type="Gene3D" id="1.20.1050.10">
    <property type="match status" value="1"/>
</dbReference>
<dbReference type="InterPro" id="IPR036282">
    <property type="entry name" value="Glutathione-S-Trfase_C_sf"/>
</dbReference>
<dbReference type="SFLD" id="SFLDS00019">
    <property type="entry name" value="Glutathione_Transferase_(cytos"/>
    <property type="match status" value="1"/>
</dbReference>
<proteinExistence type="inferred from homology"/>
<evidence type="ECO:0000313" key="7">
    <source>
        <dbReference type="RefSeq" id="XP_005105950.1"/>
    </source>
</evidence>
<protein>
    <recommendedName>
        <fullName evidence="3">Glutathione S-transferase omega</fullName>
        <shortName evidence="3">GSTO</shortName>
        <ecNumber evidence="3">1.20.4.2</ecNumber>
        <ecNumber evidence="3">1.8.5.1</ecNumber>
        <ecNumber evidence="3">2.5.1.18</ecNumber>
    </recommendedName>
    <alternativeName>
        <fullName evidence="3">Glutathione-dependent dehydroascorbate reductase</fullName>
    </alternativeName>
    <alternativeName>
        <fullName evidence="3">Monomethylarsonic acid reductase</fullName>
    </alternativeName>
</protein>
<comment type="function">
    <text evidence="3">Exhibits glutathione-dependent thiol transferase activity. Has high dehydroascorbate reductase activity and may contribute to the recycling of ascorbic acid. Participates in the biotransformation of inorganic arsenic and reduces monomethylarsonic acid (MMA).</text>
</comment>
<keyword evidence="2 3" id="KW-0560">Oxidoreductase</keyword>
<dbReference type="Proteomes" id="UP000694888">
    <property type="component" value="Unplaced"/>
</dbReference>
<dbReference type="EC" id="1.20.4.2" evidence="3"/>
<dbReference type="PANTHER" id="PTHR43968:SF6">
    <property type="entry name" value="GLUTATHIONE S-TRANSFERASE OMEGA"/>
    <property type="match status" value="1"/>
</dbReference>
<dbReference type="InterPro" id="IPR050983">
    <property type="entry name" value="GST_Omega/HSP26"/>
</dbReference>
<gene>
    <name evidence="7" type="primary">LOC101860519</name>
</gene>
<dbReference type="InterPro" id="IPR005442">
    <property type="entry name" value="GST_omega"/>
</dbReference>
<name>A0ABM0K0L9_APLCA</name>
<feature type="domain" description="GST N-terminal" evidence="4">
    <location>
        <begin position="18"/>
        <end position="96"/>
    </location>
</feature>
<evidence type="ECO:0000259" key="5">
    <source>
        <dbReference type="PROSITE" id="PS50405"/>
    </source>
</evidence>
<keyword evidence="3" id="KW-0808">Transferase</keyword>
<evidence type="ECO:0000256" key="2">
    <source>
        <dbReference type="ARBA" id="ARBA00023002"/>
    </source>
</evidence>
<feature type="domain" description="GST C-terminal" evidence="5">
    <location>
        <begin position="101"/>
        <end position="228"/>
    </location>
</feature>
<dbReference type="SUPFAM" id="SSF52833">
    <property type="entry name" value="Thioredoxin-like"/>
    <property type="match status" value="1"/>
</dbReference>
<dbReference type="InterPro" id="IPR040079">
    <property type="entry name" value="Glutathione_S-Trfase"/>
</dbReference>
<comment type="catalytic activity">
    <reaction evidence="3">
        <text>RX + glutathione = an S-substituted glutathione + a halide anion + H(+)</text>
        <dbReference type="Rhea" id="RHEA:16437"/>
        <dbReference type="ChEBI" id="CHEBI:15378"/>
        <dbReference type="ChEBI" id="CHEBI:16042"/>
        <dbReference type="ChEBI" id="CHEBI:17792"/>
        <dbReference type="ChEBI" id="CHEBI:57925"/>
        <dbReference type="ChEBI" id="CHEBI:90779"/>
        <dbReference type="EC" id="2.5.1.18"/>
    </reaction>
</comment>
<dbReference type="InterPro" id="IPR036249">
    <property type="entry name" value="Thioredoxin-like_sf"/>
</dbReference>
<dbReference type="InterPro" id="IPR004045">
    <property type="entry name" value="Glutathione_S-Trfase_N"/>
</dbReference>
<sequence length="238" mass="27665">MDVKSSRVGSPLPPLQKTALRIYSMRFCPYAQRTRLVLAHKNIPYETVNIDLSSKPSWFFEKNPLGTVPVLEKGDKIIYESTATCEWLDDVYPHNRLTPSDPYIKARDRMILEYYGKITGLFYGKLRKDDTLEEGIQELQTRYQFFEDELARREGPLFGGEQPAMVDFYIWPHFERLPIVARKDQRIAVNVTSFPRLARWYSAMYKVPAIKAMEVDPDTQEYFLKTVVAGAPDFDYGL</sequence>
<dbReference type="Gene3D" id="3.40.30.10">
    <property type="entry name" value="Glutaredoxin"/>
    <property type="match status" value="1"/>
</dbReference>
<accession>A0ABM0K0L9</accession>
<dbReference type="PROSITE" id="PS50405">
    <property type="entry name" value="GST_CTER"/>
    <property type="match status" value="1"/>
</dbReference>
<organism evidence="6 7">
    <name type="scientific">Aplysia californica</name>
    <name type="common">California sea hare</name>
    <dbReference type="NCBI Taxonomy" id="6500"/>
    <lineage>
        <taxon>Eukaryota</taxon>
        <taxon>Metazoa</taxon>
        <taxon>Spiralia</taxon>
        <taxon>Lophotrochozoa</taxon>
        <taxon>Mollusca</taxon>
        <taxon>Gastropoda</taxon>
        <taxon>Heterobranchia</taxon>
        <taxon>Euthyneura</taxon>
        <taxon>Tectipleura</taxon>
        <taxon>Aplysiida</taxon>
        <taxon>Aplysioidea</taxon>
        <taxon>Aplysiidae</taxon>
        <taxon>Aplysia</taxon>
    </lineage>
</organism>
<comment type="catalytic activity">
    <reaction evidence="3">
        <text>L-dehydroascorbate + 2 glutathione = glutathione disulfide + L-ascorbate</text>
        <dbReference type="Rhea" id="RHEA:24424"/>
        <dbReference type="ChEBI" id="CHEBI:38290"/>
        <dbReference type="ChEBI" id="CHEBI:57925"/>
        <dbReference type="ChEBI" id="CHEBI:58297"/>
        <dbReference type="ChEBI" id="CHEBI:58539"/>
        <dbReference type="EC" id="1.8.5.1"/>
    </reaction>
</comment>